<name>A0A5Q4ZMM3_9BURK</name>
<dbReference type="EMBL" id="LR699554">
    <property type="protein sequence ID" value="VVD31708.1"/>
    <property type="molecule type" value="Genomic_DNA"/>
</dbReference>
<organism evidence="1 2">
    <name type="scientific">Paraburkholderia dioscoreae</name>
    <dbReference type="NCBI Taxonomy" id="2604047"/>
    <lineage>
        <taxon>Bacteria</taxon>
        <taxon>Pseudomonadati</taxon>
        <taxon>Pseudomonadota</taxon>
        <taxon>Betaproteobacteria</taxon>
        <taxon>Burkholderiales</taxon>
        <taxon>Burkholderiaceae</taxon>
        <taxon>Paraburkholderia</taxon>
    </lineage>
</organism>
<accession>A0A5Q4ZMM3</accession>
<evidence type="ECO:0000313" key="2">
    <source>
        <dbReference type="Proteomes" id="UP000325811"/>
    </source>
</evidence>
<proteinExistence type="predicted"/>
<dbReference type="KEGG" id="pdio:PDMSB3_0405.1"/>
<dbReference type="Proteomes" id="UP000325811">
    <property type="component" value="Chromosome II"/>
</dbReference>
<gene>
    <name evidence="1" type="ORF">PDMSB3_0405</name>
</gene>
<evidence type="ECO:0000313" key="1">
    <source>
        <dbReference type="EMBL" id="VVD31708.1"/>
    </source>
</evidence>
<reference evidence="1 2" key="1">
    <citation type="submission" date="2019-08" db="EMBL/GenBank/DDBJ databases">
        <authorList>
            <person name="Herpell B J."/>
        </authorList>
    </citation>
    <scope>NUCLEOTIDE SEQUENCE [LARGE SCALE GENOMIC DNA]</scope>
    <source>
        <strain evidence="2">Msb3</strain>
    </source>
</reference>
<keyword evidence="2" id="KW-1185">Reference proteome</keyword>
<sequence>MQPHVISGAWLVIPLNRHAFFIGKLALYTKDLGAARYHRSA</sequence>
<protein>
    <submittedName>
        <fullName evidence="1">Uncharacterized protein</fullName>
    </submittedName>
</protein>
<dbReference type="AlphaFoldDB" id="A0A5Q4ZMM3"/>